<dbReference type="InterPro" id="IPR049163">
    <property type="entry name" value="Pif1-like_2B_dom"/>
</dbReference>
<keyword evidence="4 9" id="KW-0347">Helicase</keyword>
<dbReference type="AlphaFoldDB" id="A0A0M0KU02"/>
<feature type="non-terminal residue" evidence="12">
    <location>
        <position position="384"/>
    </location>
</feature>
<dbReference type="Proteomes" id="UP000037460">
    <property type="component" value="Unassembled WGS sequence"/>
</dbReference>
<reference evidence="13" key="1">
    <citation type="journal article" date="2015" name="PLoS Genet.">
        <title>Genome Sequence and Transcriptome Analyses of Chrysochromulina tobin: Metabolic Tools for Enhanced Algal Fitness in the Prominent Order Prymnesiales (Haptophyceae).</title>
        <authorList>
            <person name="Hovde B.T."/>
            <person name="Deodato C.R."/>
            <person name="Hunsperger H.M."/>
            <person name="Ryken S.A."/>
            <person name="Yost W."/>
            <person name="Jha R.K."/>
            <person name="Patterson J."/>
            <person name="Monnat R.J. Jr."/>
            <person name="Barlow S.B."/>
            <person name="Starkenburg S.R."/>
            <person name="Cattolico R.A."/>
        </authorList>
    </citation>
    <scope>NUCLEOTIDE SEQUENCE</scope>
    <source>
        <strain evidence="13">CCMP291</strain>
    </source>
</reference>
<evidence type="ECO:0000259" key="11">
    <source>
        <dbReference type="SMART" id="SM00382"/>
    </source>
</evidence>
<dbReference type="GO" id="GO:0006310">
    <property type="term" value="P:DNA recombination"/>
    <property type="evidence" value="ECO:0007669"/>
    <property type="project" value="UniProtKB-KW"/>
</dbReference>
<dbReference type="InterPro" id="IPR010285">
    <property type="entry name" value="DNA_helicase_pif1-like_DEAD"/>
</dbReference>
<dbReference type="SMART" id="SM00382">
    <property type="entry name" value="AAA"/>
    <property type="match status" value="1"/>
</dbReference>
<dbReference type="CDD" id="cd18037">
    <property type="entry name" value="DEXSc_Pif1_like"/>
    <property type="match status" value="1"/>
</dbReference>
<dbReference type="Pfam" id="PF05970">
    <property type="entry name" value="PIF1"/>
    <property type="match status" value="1"/>
</dbReference>
<dbReference type="GO" id="GO:0016887">
    <property type="term" value="F:ATP hydrolysis activity"/>
    <property type="evidence" value="ECO:0007669"/>
    <property type="project" value="RHEA"/>
</dbReference>
<feature type="compositionally biased region" description="Basic and acidic residues" evidence="10">
    <location>
        <begin position="18"/>
        <end position="27"/>
    </location>
</feature>
<evidence type="ECO:0000256" key="8">
    <source>
        <dbReference type="ARBA" id="ARBA00023235"/>
    </source>
</evidence>
<dbReference type="GO" id="GO:0006281">
    <property type="term" value="P:DNA repair"/>
    <property type="evidence" value="ECO:0007669"/>
    <property type="project" value="UniProtKB-KW"/>
</dbReference>
<comment type="caution">
    <text evidence="12">The sequence shown here is derived from an EMBL/GenBank/DDBJ whole genome shotgun (WGS) entry which is preliminary data.</text>
</comment>
<evidence type="ECO:0000256" key="1">
    <source>
        <dbReference type="ARBA" id="ARBA00022741"/>
    </source>
</evidence>
<dbReference type="InterPro" id="IPR027417">
    <property type="entry name" value="P-loop_NTPase"/>
</dbReference>
<dbReference type="GO" id="GO:0005524">
    <property type="term" value="F:ATP binding"/>
    <property type="evidence" value="ECO:0007669"/>
    <property type="project" value="UniProtKB-KW"/>
</dbReference>
<keyword evidence="5 9" id="KW-0067">ATP-binding</keyword>
<keyword evidence="7 9" id="KW-0234">DNA repair</keyword>
<keyword evidence="2 9" id="KW-0227">DNA damage</keyword>
<dbReference type="EMBL" id="JWZX01000578">
    <property type="protein sequence ID" value="KOO42296.1"/>
    <property type="molecule type" value="Genomic_DNA"/>
</dbReference>
<keyword evidence="3 9" id="KW-0378">Hydrolase</keyword>
<keyword evidence="8" id="KW-0413">Isomerase</keyword>
<dbReference type="GO" id="GO:0000723">
    <property type="term" value="P:telomere maintenance"/>
    <property type="evidence" value="ECO:0007669"/>
    <property type="project" value="InterPro"/>
</dbReference>
<organism evidence="12 13">
    <name type="scientific">Chrysochromulina tobinii</name>
    <dbReference type="NCBI Taxonomy" id="1460289"/>
    <lineage>
        <taxon>Eukaryota</taxon>
        <taxon>Haptista</taxon>
        <taxon>Haptophyta</taxon>
        <taxon>Prymnesiophyceae</taxon>
        <taxon>Prymnesiales</taxon>
        <taxon>Chrysochromulinaceae</taxon>
        <taxon>Chrysochromulina</taxon>
    </lineage>
</organism>
<keyword evidence="6" id="KW-0238">DNA-binding</keyword>
<keyword evidence="1 9" id="KW-0547">Nucleotide-binding</keyword>
<name>A0A0M0KU02_9EUKA</name>
<evidence type="ECO:0000313" key="13">
    <source>
        <dbReference type="Proteomes" id="UP000037460"/>
    </source>
</evidence>
<comment type="cofactor">
    <cofactor evidence="9">
        <name>Mg(2+)</name>
        <dbReference type="ChEBI" id="CHEBI:18420"/>
    </cofactor>
</comment>
<evidence type="ECO:0000256" key="5">
    <source>
        <dbReference type="ARBA" id="ARBA00022840"/>
    </source>
</evidence>
<evidence type="ECO:0000256" key="10">
    <source>
        <dbReference type="SAM" id="MobiDB-lite"/>
    </source>
</evidence>
<feature type="region of interest" description="Disordered" evidence="10">
    <location>
        <begin position="1"/>
        <end position="29"/>
    </location>
</feature>
<dbReference type="SUPFAM" id="SSF52540">
    <property type="entry name" value="P-loop containing nucleoside triphosphate hydrolases"/>
    <property type="match status" value="2"/>
</dbReference>
<dbReference type="EC" id="5.6.2.3" evidence="9"/>
<dbReference type="PANTHER" id="PTHR47642">
    <property type="entry name" value="ATP-DEPENDENT DNA HELICASE"/>
    <property type="match status" value="1"/>
</dbReference>
<dbReference type="PANTHER" id="PTHR47642:SF5">
    <property type="entry name" value="ATP-DEPENDENT DNA HELICASE"/>
    <property type="match status" value="1"/>
</dbReference>
<evidence type="ECO:0000256" key="2">
    <source>
        <dbReference type="ARBA" id="ARBA00022763"/>
    </source>
</evidence>
<evidence type="ECO:0000256" key="9">
    <source>
        <dbReference type="RuleBase" id="RU363044"/>
    </source>
</evidence>
<dbReference type="InterPro" id="IPR051055">
    <property type="entry name" value="PIF1_helicase"/>
</dbReference>
<proteinExistence type="inferred from homology"/>
<accession>A0A0M0KU02</accession>
<dbReference type="OrthoDB" id="272985at2759"/>
<comment type="catalytic activity">
    <reaction evidence="9">
        <text>ATP + H2O = ADP + phosphate + H(+)</text>
        <dbReference type="Rhea" id="RHEA:13065"/>
        <dbReference type="ChEBI" id="CHEBI:15377"/>
        <dbReference type="ChEBI" id="CHEBI:15378"/>
        <dbReference type="ChEBI" id="CHEBI:30616"/>
        <dbReference type="ChEBI" id="CHEBI:43474"/>
        <dbReference type="ChEBI" id="CHEBI:456216"/>
        <dbReference type="EC" id="5.6.2.3"/>
    </reaction>
</comment>
<gene>
    <name evidence="12" type="ORF">Ctob_014469</name>
</gene>
<keyword evidence="9" id="KW-0233">DNA recombination</keyword>
<feature type="domain" description="AAA+ ATPase" evidence="11">
    <location>
        <begin position="60"/>
        <end position="227"/>
    </location>
</feature>
<evidence type="ECO:0000256" key="7">
    <source>
        <dbReference type="ARBA" id="ARBA00023204"/>
    </source>
</evidence>
<sequence>MLLSSLQPSDAPGSAPLRDAKRQRTADDASVCAGADDDEELECVGELNSEQQRAVSLAMAGENIFLTGGAGTGKSFTLNQIIEALRQHHGDDAVAITATTGIAATHIGGTTLHSWSGIGVGKGTADELFRKMSKHAATRWQQCLCLVIDEVSMLDGSLFDKLDAIGRRLLDKTRCFGGVQLVLCGDFFQLPPVGLLRDKLSFLFEANAWPLAAKNVVLLRTVFRQTDQSFVDLLNEMRQAELSPFSVARLQHAVANPPALAVVPTKLYPHNERAEEENSTRLHVLEGKPRVWRAIDTGSMPWLLKDLLVPQALVLKPGAQVMLLKNLDTGAKLVNGSRGVVVGFEPDPSAAAAMQRDLETHRRLEALREALRQAVPAPAAGAIS</sequence>
<dbReference type="GO" id="GO:0043139">
    <property type="term" value="F:5'-3' DNA helicase activity"/>
    <property type="evidence" value="ECO:0007669"/>
    <property type="project" value="UniProtKB-EC"/>
</dbReference>
<keyword evidence="13" id="KW-1185">Reference proteome</keyword>
<evidence type="ECO:0000256" key="6">
    <source>
        <dbReference type="ARBA" id="ARBA00023125"/>
    </source>
</evidence>
<protein>
    <recommendedName>
        <fullName evidence="9">ATP-dependent DNA helicase</fullName>
        <ecNumber evidence="9">5.6.2.3</ecNumber>
    </recommendedName>
</protein>
<dbReference type="InterPro" id="IPR003593">
    <property type="entry name" value="AAA+_ATPase"/>
</dbReference>
<comment type="similarity">
    <text evidence="9">Belongs to the helicase family.</text>
</comment>
<evidence type="ECO:0000256" key="4">
    <source>
        <dbReference type="ARBA" id="ARBA00022806"/>
    </source>
</evidence>
<evidence type="ECO:0000313" key="12">
    <source>
        <dbReference type="EMBL" id="KOO42296.1"/>
    </source>
</evidence>
<dbReference type="Gene3D" id="3.40.50.300">
    <property type="entry name" value="P-loop containing nucleotide triphosphate hydrolases"/>
    <property type="match status" value="1"/>
</dbReference>
<evidence type="ECO:0000256" key="3">
    <source>
        <dbReference type="ARBA" id="ARBA00022801"/>
    </source>
</evidence>
<dbReference type="Pfam" id="PF21530">
    <property type="entry name" value="Pif1_2B_dom"/>
    <property type="match status" value="1"/>
</dbReference>